<dbReference type="Pfam" id="PF00072">
    <property type="entry name" value="Response_reg"/>
    <property type="match status" value="1"/>
</dbReference>
<dbReference type="PANTHER" id="PTHR45228">
    <property type="entry name" value="CYCLIC DI-GMP PHOSPHODIESTERASE TM_0186-RELATED"/>
    <property type="match status" value="1"/>
</dbReference>
<dbReference type="PROSITE" id="PS51832">
    <property type="entry name" value="HD_GYP"/>
    <property type="match status" value="1"/>
</dbReference>
<dbReference type="Pfam" id="PF13487">
    <property type="entry name" value="HD_5"/>
    <property type="match status" value="1"/>
</dbReference>
<feature type="domain" description="HD-GYP" evidence="3">
    <location>
        <begin position="154"/>
        <end position="364"/>
    </location>
</feature>
<evidence type="ECO:0000256" key="1">
    <source>
        <dbReference type="PROSITE-ProRule" id="PRU00169"/>
    </source>
</evidence>
<sequence length="365" mass="41228">MSWAEESADPSQVDRRNIILLVDDAPENLRILSECLRDKYTIMFAKNGTDALRLALRQPPPDLILLDVIMPGMDGYEVCKRLRSDAQTRDIPVMFITAQNEETDEAKGLSLGAQDYITKPFRSSLVRNRVANQLKYKLYRDHLNDLVLARTRQLALTQEATIHAMASLAEWRDTETGAHIKRTQNYVKALAVYISQLPEYRDELDADAISWLYLSAPLHDVGKVAIADTVLHKPGPLTDEEYEAMKEHTTLGRAVLASADKFLGENSFLRIASDIAYCHHERWDGKGYPRGIAGKDIPLSARLMSVADVYDALRSKRVYKPAMPHETAMRIIVEGRGTQFDPEVVDAFLAMQEQFRSIAAKYSDM</sequence>
<dbReference type="PANTHER" id="PTHR45228:SF5">
    <property type="entry name" value="CYCLIC DI-GMP PHOSPHODIESTERASE VC_1348-RELATED"/>
    <property type="match status" value="1"/>
</dbReference>
<dbReference type="AlphaFoldDB" id="A0A212J057"/>
<evidence type="ECO:0000313" key="4">
    <source>
        <dbReference type="EMBL" id="SBV92863.1"/>
    </source>
</evidence>
<proteinExistence type="predicted"/>
<dbReference type="GO" id="GO:0000160">
    <property type="term" value="P:phosphorelay signal transduction system"/>
    <property type="evidence" value="ECO:0007669"/>
    <property type="project" value="InterPro"/>
</dbReference>
<dbReference type="CDD" id="cd19920">
    <property type="entry name" value="REC_PA4781-like"/>
    <property type="match status" value="1"/>
</dbReference>
<keyword evidence="4" id="KW-0378">Hydrolase</keyword>
<dbReference type="InterPro" id="IPR052020">
    <property type="entry name" value="Cyclic_di-GMP/3'3'-cGAMP_PDE"/>
</dbReference>
<dbReference type="EMBL" id="FLUP01000001">
    <property type="protein sequence ID" value="SBV92863.1"/>
    <property type="molecule type" value="Genomic_DNA"/>
</dbReference>
<protein>
    <submittedName>
        <fullName evidence="4">Response regulator receiver modulated metal dependent phosphohydrolase</fullName>
    </submittedName>
</protein>
<dbReference type="SMART" id="SM00448">
    <property type="entry name" value="REC"/>
    <property type="match status" value="1"/>
</dbReference>
<dbReference type="InterPro" id="IPR003607">
    <property type="entry name" value="HD/PDEase_dom"/>
</dbReference>
<dbReference type="PROSITE" id="PS50110">
    <property type="entry name" value="RESPONSE_REGULATORY"/>
    <property type="match status" value="1"/>
</dbReference>
<dbReference type="Gene3D" id="1.10.3210.10">
    <property type="entry name" value="Hypothetical protein af1432"/>
    <property type="match status" value="1"/>
</dbReference>
<organism evidence="4">
    <name type="scientific">uncultured Desulfovibrio sp</name>
    <dbReference type="NCBI Taxonomy" id="167968"/>
    <lineage>
        <taxon>Bacteria</taxon>
        <taxon>Pseudomonadati</taxon>
        <taxon>Thermodesulfobacteriota</taxon>
        <taxon>Desulfovibrionia</taxon>
        <taxon>Desulfovibrionales</taxon>
        <taxon>Desulfovibrionaceae</taxon>
        <taxon>Desulfovibrio</taxon>
        <taxon>environmental samples</taxon>
    </lineage>
</organism>
<gene>
    <name evidence="4" type="ORF">KM92DES2_10325</name>
</gene>
<feature type="domain" description="Response regulatory" evidence="2">
    <location>
        <begin position="18"/>
        <end position="134"/>
    </location>
</feature>
<dbReference type="SUPFAM" id="SSF52172">
    <property type="entry name" value="CheY-like"/>
    <property type="match status" value="1"/>
</dbReference>
<reference evidence="4" key="1">
    <citation type="submission" date="2016-04" db="EMBL/GenBank/DDBJ databases">
        <authorList>
            <person name="Evans L.H."/>
            <person name="Alamgir A."/>
            <person name="Owens N."/>
            <person name="Weber N.D."/>
            <person name="Virtaneva K."/>
            <person name="Barbian K."/>
            <person name="Babar A."/>
            <person name="Rosenke K."/>
        </authorList>
    </citation>
    <scope>NUCLEOTIDE SEQUENCE</scope>
    <source>
        <strain evidence="4">92-2</strain>
    </source>
</reference>
<dbReference type="InterPro" id="IPR037522">
    <property type="entry name" value="HD_GYP_dom"/>
</dbReference>
<dbReference type="GO" id="GO:0016787">
    <property type="term" value="F:hydrolase activity"/>
    <property type="evidence" value="ECO:0007669"/>
    <property type="project" value="UniProtKB-KW"/>
</dbReference>
<evidence type="ECO:0000259" key="3">
    <source>
        <dbReference type="PROSITE" id="PS51832"/>
    </source>
</evidence>
<dbReference type="CDD" id="cd00077">
    <property type="entry name" value="HDc"/>
    <property type="match status" value="1"/>
</dbReference>
<evidence type="ECO:0000259" key="2">
    <source>
        <dbReference type="PROSITE" id="PS50110"/>
    </source>
</evidence>
<dbReference type="SUPFAM" id="SSF109604">
    <property type="entry name" value="HD-domain/PDEase-like"/>
    <property type="match status" value="1"/>
</dbReference>
<dbReference type="SMART" id="SM00471">
    <property type="entry name" value="HDc"/>
    <property type="match status" value="1"/>
</dbReference>
<name>A0A212J057_9BACT</name>
<keyword evidence="1" id="KW-0597">Phosphoprotein</keyword>
<dbReference type="Gene3D" id="3.40.50.2300">
    <property type="match status" value="1"/>
</dbReference>
<accession>A0A212J057</accession>
<dbReference type="InterPro" id="IPR011006">
    <property type="entry name" value="CheY-like_superfamily"/>
</dbReference>
<feature type="modified residue" description="4-aspartylphosphate" evidence="1">
    <location>
        <position position="67"/>
    </location>
</feature>
<dbReference type="RefSeq" id="WP_227117563.1">
    <property type="nucleotide sequence ID" value="NZ_CABUEN010000004.1"/>
</dbReference>
<dbReference type="InterPro" id="IPR001789">
    <property type="entry name" value="Sig_transdc_resp-reg_receiver"/>
</dbReference>